<organism evidence="1 2">
    <name type="scientific">Eiseniibacteriota bacterium</name>
    <dbReference type="NCBI Taxonomy" id="2212470"/>
    <lineage>
        <taxon>Bacteria</taxon>
        <taxon>Candidatus Eiseniibacteriota</taxon>
    </lineage>
</organism>
<proteinExistence type="predicted"/>
<name>A0A7Y2H1H0_UNCEI</name>
<reference evidence="1 2" key="1">
    <citation type="submission" date="2020-03" db="EMBL/GenBank/DDBJ databases">
        <title>Metabolic flexibility allows generalist bacteria to become dominant in a frequently disturbed ecosystem.</title>
        <authorList>
            <person name="Chen Y.-J."/>
            <person name="Leung P.M."/>
            <person name="Bay S.K."/>
            <person name="Hugenholtz P."/>
            <person name="Kessler A.J."/>
            <person name="Shelley G."/>
            <person name="Waite D.W."/>
            <person name="Cook P.L."/>
            <person name="Greening C."/>
        </authorList>
    </citation>
    <scope>NUCLEOTIDE SEQUENCE [LARGE SCALE GENOMIC DNA]</scope>
    <source>
        <strain evidence="1">SS_bin_28</strain>
    </source>
</reference>
<dbReference type="EMBL" id="JABDJR010000097">
    <property type="protein sequence ID" value="NNF05648.1"/>
    <property type="molecule type" value="Genomic_DNA"/>
</dbReference>
<comment type="caution">
    <text evidence="1">The sequence shown here is derived from an EMBL/GenBank/DDBJ whole genome shotgun (WGS) entry which is preliminary data.</text>
</comment>
<evidence type="ECO:0008006" key="3">
    <source>
        <dbReference type="Google" id="ProtNLM"/>
    </source>
</evidence>
<evidence type="ECO:0000313" key="1">
    <source>
        <dbReference type="EMBL" id="NNF05648.1"/>
    </source>
</evidence>
<evidence type="ECO:0000313" key="2">
    <source>
        <dbReference type="Proteomes" id="UP000547674"/>
    </source>
</evidence>
<protein>
    <recommendedName>
        <fullName evidence="3">KOW domain-containing protein</fullName>
    </recommendedName>
</protein>
<dbReference type="Proteomes" id="UP000547674">
    <property type="component" value="Unassembled WGS sequence"/>
</dbReference>
<accession>A0A7Y2H1H0</accession>
<dbReference type="AlphaFoldDB" id="A0A7Y2H1H0"/>
<gene>
    <name evidence="1" type="ORF">HKN21_02695</name>
</gene>
<sequence length="373" mass="39413">MAHAYTPGLRVTGSTIIDKMRRLPLKGEVVVKVGDMVKAEDVVAKTALPGNVHTVNVANMLSLPPEDVKSCMLKHEGDAVENGEVIAMAKSFFGLFKSSAKANTTGVIENISEVTGQVTLREAPIPVEVLAYIDGKVTEVMEGEGVMVESHGAFLQGIFGIGGERVGTLKVLVSDPHQEMTPDQIKDVKGHVIVVGSHASYDLIMKARDAGAIGIVAGGIADSDLKRILGFDLGVAITGSEEIGVTVVVTEGFGTLGIAKKSFELLKKLEGEKVSVNGATQIRAGVMRPEILVPLDVDKGHATTTDMFEGGLQVGSNVRLIRQPAFGNLGIVTDMPPELQPLESEAKVRVLKAKVDGHGELTVPRANVEMIEG</sequence>